<keyword evidence="13" id="KW-1185">Reference proteome</keyword>
<dbReference type="PROSITE" id="PS50076">
    <property type="entry name" value="DNAJ_2"/>
    <property type="match status" value="1"/>
</dbReference>
<evidence type="ECO:0000313" key="13">
    <source>
        <dbReference type="Proteomes" id="UP000094389"/>
    </source>
</evidence>
<dbReference type="GeneID" id="30989251"/>
<dbReference type="PANTHER" id="PTHR24075">
    <property type="entry name" value="SEC63 DOMAIN-CONTAINING"/>
    <property type="match status" value="1"/>
</dbReference>
<gene>
    <name evidence="12" type="ORF">CYBJADRAFT_167317</name>
</gene>
<reference evidence="12 13" key="1">
    <citation type="journal article" date="2016" name="Proc. Natl. Acad. Sci. U.S.A.">
        <title>Comparative genomics of biotechnologically important yeasts.</title>
        <authorList>
            <person name="Riley R."/>
            <person name="Haridas S."/>
            <person name="Wolfe K.H."/>
            <person name="Lopes M.R."/>
            <person name="Hittinger C.T."/>
            <person name="Goeker M."/>
            <person name="Salamov A.A."/>
            <person name="Wisecaver J.H."/>
            <person name="Long T.M."/>
            <person name="Calvey C.H."/>
            <person name="Aerts A.L."/>
            <person name="Barry K.W."/>
            <person name="Choi C."/>
            <person name="Clum A."/>
            <person name="Coughlan A.Y."/>
            <person name="Deshpande S."/>
            <person name="Douglass A.P."/>
            <person name="Hanson S.J."/>
            <person name="Klenk H.-P."/>
            <person name="LaButti K.M."/>
            <person name="Lapidus A."/>
            <person name="Lindquist E.A."/>
            <person name="Lipzen A.M."/>
            <person name="Meier-Kolthoff J.P."/>
            <person name="Ohm R.A."/>
            <person name="Otillar R.P."/>
            <person name="Pangilinan J.L."/>
            <person name="Peng Y."/>
            <person name="Rokas A."/>
            <person name="Rosa C.A."/>
            <person name="Scheuner C."/>
            <person name="Sibirny A.A."/>
            <person name="Slot J.C."/>
            <person name="Stielow J.B."/>
            <person name="Sun H."/>
            <person name="Kurtzman C.P."/>
            <person name="Blackwell M."/>
            <person name="Grigoriev I.V."/>
            <person name="Jeffries T.W."/>
        </authorList>
    </citation>
    <scope>NUCLEOTIDE SEQUENCE [LARGE SCALE GENOMIC DNA]</scope>
    <source>
        <strain evidence="13">ATCC 18201 / CBS 1600 / BCRC 20928 / JCM 3617 / NBRC 0987 / NRRL Y-1542</strain>
    </source>
</reference>
<dbReference type="PANTHER" id="PTHR24075:SF0">
    <property type="entry name" value="TRANSLOCATION PROTEIN SEC63 HOMOLOG"/>
    <property type="match status" value="1"/>
</dbReference>
<proteinExistence type="predicted"/>
<dbReference type="Gene3D" id="2.60.40.150">
    <property type="entry name" value="C2 domain"/>
    <property type="match status" value="1"/>
</dbReference>
<dbReference type="GO" id="GO:0006620">
    <property type="term" value="P:post-translational protein targeting to endoplasmic reticulum membrane"/>
    <property type="evidence" value="ECO:0007669"/>
    <property type="project" value="TreeGrafter"/>
</dbReference>
<dbReference type="GO" id="GO:0031207">
    <property type="term" value="C:Sec62/Sec63 complex"/>
    <property type="evidence" value="ECO:0007669"/>
    <property type="project" value="TreeGrafter"/>
</dbReference>
<dbReference type="Pfam" id="PF00226">
    <property type="entry name" value="DnaJ"/>
    <property type="match status" value="1"/>
</dbReference>
<dbReference type="STRING" id="983966.A0A1E4S303"/>
<evidence type="ECO:0000256" key="4">
    <source>
        <dbReference type="ARBA" id="ARBA00022824"/>
    </source>
</evidence>
<dbReference type="GO" id="GO:0006614">
    <property type="term" value="P:SRP-dependent cotranslational protein targeting to membrane"/>
    <property type="evidence" value="ECO:0007669"/>
    <property type="project" value="TreeGrafter"/>
</dbReference>
<feature type="transmembrane region" description="Helical" evidence="10">
    <location>
        <begin position="14"/>
        <end position="35"/>
    </location>
</feature>
<keyword evidence="6 10" id="KW-1133">Transmembrane helix</keyword>
<dbReference type="PRINTS" id="PR00625">
    <property type="entry name" value="JDOMAIN"/>
</dbReference>
<dbReference type="Proteomes" id="UP000094389">
    <property type="component" value="Unassembled WGS sequence"/>
</dbReference>
<evidence type="ECO:0000256" key="3">
    <source>
        <dbReference type="ARBA" id="ARBA00022692"/>
    </source>
</evidence>
<dbReference type="Gene3D" id="1.10.287.110">
    <property type="entry name" value="DnaJ domain"/>
    <property type="match status" value="1"/>
</dbReference>
<evidence type="ECO:0000256" key="2">
    <source>
        <dbReference type="ARBA" id="ARBA00022448"/>
    </source>
</evidence>
<evidence type="ECO:0000313" key="12">
    <source>
        <dbReference type="EMBL" id="ODV73906.1"/>
    </source>
</evidence>
<evidence type="ECO:0000256" key="1">
    <source>
        <dbReference type="ARBA" id="ARBA00004477"/>
    </source>
</evidence>
<keyword evidence="5" id="KW-0653">Protein transport</keyword>
<sequence length="638" mass="71664">MDSRYSYDENSETWPVFVLALTSVAVVPLTIAKVYSALSTNVELQHQDAIEQRNIPPQVLKHRSDQKRRSSLTKKNIFLVFGWIVIAAMVYLVSTTEQTPTQNLFDPYELLGVEFGTPEKVIKSTYRKLSVKYHPDKIKGASEEEMKELEERFVLITKAYKALTDEETKENYEKYGHPDGAQPVSHGIALPKFLVEGKSSPLLLALYIALIGGALPYVVGTWWSQVKKVTKRGIYSDTAEEFITRLMNQNPAKHVGMSTILTWLSNAAEYKDLLPGKTPEQIYSLYEEYLNRKPSDDALTAVSIVPTLINGLFDITANFRSTEITLTVVDTLKHFTQALPEGPKNELLQLPCVDTDAVNKSKIVKLGRLTTLPRDEIKQTLGIKDDAELEEALRVGTRIPKLDLISAKFEVPGETVVTPSSTSVINVKVAVKSARHHKKASVSQEKLEEDQSLEAMRDPFKIVHAQPPLPLAHAPFFPSERHSGYVGFIVLQRDGKICDQPVLFRNLDLSNLDLSETEFKDGKKVTVGTFKLPVSQPTPAQPGKYQFRVIIKSLDYFTQDIDTSVTMHVQEPPKIEEVNYDIPDPEENSLAGTMAELRGEKVKSGDSDDEDEEESDLEEEEDFTDINTDTEEEDDDED</sequence>
<accession>A0A1E4S303</accession>
<keyword evidence="7 10" id="KW-0472">Membrane</keyword>
<feature type="domain" description="J" evidence="11">
    <location>
        <begin position="106"/>
        <end position="176"/>
    </location>
</feature>
<keyword evidence="8" id="KW-0143">Chaperone</keyword>
<keyword evidence="2" id="KW-0813">Transport</keyword>
<evidence type="ECO:0000256" key="5">
    <source>
        <dbReference type="ARBA" id="ARBA00022927"/>
    </source>
</evidence>
<dbReference type="SUPFAM" id="SSF158702">
    <property type="entry name" value="Sec63 N-terminal domain-like"/>
    <property type="match status" value="1"/>
</dbReference>
<dbReference type="SUPFAM" id="SSF81296">
    <property type="entry name" value="E set domains"/>
    <property type="match status" value="1"/>
</dbReference>
<dbReference type="EMBL" id="KV453929">
    <property type="protein sequence ID" value="ODV73906.1"/>
    <property type="molecule type" value="Genomic_DNA"/>
</dbReference>
<evidence type="ECO:0000256" key="9">
    <source>
        <dbReference type="SAM" id="MobiDB-lite"/>
    </source>
</evidence>
<dbReference type="SUPFAM" id="SSF46565">
    <property type="entry name" value="Chaperone J-domain"/>
    <property type="match status" value="1"/>
</dbReference>
<dbReference type="InterPro" id="IPR035892">
    <property type="entry name" value="C2_domain_sf"/>
</dbReference>
<evidence type="ECO:0000256" key="10">
    <source>
        <dbReference type="SAM" id="Phobius"/>
    </source>
</evidence>
<dbReference type="InterPro" id="IPR004179">
    <property type="entry name" value="Sec63-dom"/>
</dbReference>
<name>A0A1E4S303_CYBJN</name>
<dbReference type="SMART" id="SM00973">
    <property type="entry name" value="Sec63"/>
    <property type="match status" value="1"/>
</dbReference>
<keyword evidence="3 10" id="KW-0812">Transmembrane</keyword>
<dbReference type="CDD" id="cd06257">
    <property type="entry name" value="DnaJ"/>
    <property type="match status" value="1"/>
</dbReference>
<dbReference type="InterPro" id="IPR036869">
    <property type="entry name" value="J_dom_sf"/>
</dbReference>
<evidence type="ECO:0000259" key="11">
    <source>
        <dbReference type="PROSITE" id="PS50076"/>
    </source>
</evidence>
<dbReference type="AlphaFoldDB" id="A0A1E4S303"/>
<feature type="region of interest" description="Disordered" evidence="9">
    <location>
        <begin position="577"/>
        <end position="638"/>
    </location>
</feature>
<protein>
    <submittedName>
        <fullName evidence="12">DnaJ-domain-containing protein</fullName>
    </submittedName>
</protein>
<feature type="transmembrane region" description="Helical" evidence="10">
    <location>
        <begin position="202"/>
        <end position="223"/>
    </location>
</feature>
<comment type="subcellular location">
    <subcellularLocation>
        <location evidence="1">Endoplasmic reticulum membrane</location>
        <topology evidence="1">Multi-pass membrane protein</topology>
    </subcellularLocation>
</comment>
<dbReference type="SMART" id="SM00271">
    <property type="entry name" value="DnaJ"/>
    <property type="match status" value="1"/>
</dbReference>
<dbReference type="OMA" id="RAILHAH"/>
<feature type="transmembrane region" description="Helical" evidence="10">
    <location>
        <begin position="77"/>
        <end position="94"/>
    </location>
</feature>
<dbReference type="GO" id="GO:0003723">
    <property type="term" value="F:RNA binding"/>
    <property type="evidence" value="ECO:0007669"/>
    <property type="project" value="TreeGrafter"/>
</dbReference>
<evidence type="ECO:0000256" key="8">
    <source>
        <dbReference type="ARBA" id="ARBA00023186"/>
    </source>
</evidence>
<feature type="compositionally biased region" description="Basic and acidic residues" evidence="9">
    <location>
        <begin position="597"/>
        <end position="606"/>
    </location>
</feature>
<keyword evidence="4" id="KW-0256">Endoplasmic reticulum</keyword>
<dbReference type="GO" id="GO:0008320">
    <property type="term" value="F:protein transmembrane transporter activity"/>
    <property type="evidence" value="ECO:0007669"/>
    <property type="project" value="TreeGrafter"/>
</dbReference>
<dbReference type="InterPro" id="IPR001623">
    <property type="entry name" value="DnaJ_domain"/>
</dbReference>
<organism evidence="12 13">
    <name type="scientific">Cyberlindnera jadinii (strain ATCC 18201 / CBS 1600 / BCRC 20928 / JCM 3617 / NBRC 0987 / NRRL Y-1542)</name>
    <name type="common">Torula yeast</name>
    <name type="synonym">Candida utilis</name>
    <dbReference type="NCBI Taxonomy" id="983966"/>
    <lineage>
        <taxon>Eukaryota</taxon>
        <taxon>Fungi</taxon>
        <taxon>Dikarya</taxon>
        <taxon>Ascomycota</taxon>
        <taxon>Saccharomycotina</taxon>
        <taxon>Saccharomycetes</taxon>
        <taxon>Phaffomycetales</taxon>
        <taxon>Phaffomycetaceae</taxon>
        <taxon>Cyberlindnera</taxon>
    </lineage>
</organism>
<dbReference type="FunFam" id="1.10.287.110:FF:000039">
    <property type="entry name" value="Protein translocation complex component (Npl1)"/>
    <property type="match status" value="1"/>
</dbReference>
<dbReference type="RefSeq" id="XP_020070945.1">
    <property type="nucleotide sequence ID" value="XM_020214855.1"/>
</dbReference>
<dbReference type="OrthoDB" id="1734229at2759"/>
<evidence type="ECO:0000256" key="6">
    <source>
        <dbReference type="ARBA" id="ARBA00022989"/>
    </source>
</evidence>
<evidence type="ECO:0000256" key="7">
    <source>
        <dbReference type="ARBA" id="ARBA00023136"/>
    </source>
</evidence>
<dbReference type="InterPro" id="IPR014756">
    <property type="entry name" value="Ig_E-set"/>
</dbReference>
<feature type="compositionally biased region" description="Acidic residues" evidence="9">
    <location>
        <begin position="607"/>
        <end position="638"/>
    </location>
</feature>